<dbReference type="InterPro" id="IPR018979">
    <property type="entry name" value="FERM_N"/>
</dbReference>
<feature type="compositionally biased region" description="Basic and acidic residues" evidence="6">
    <location>
        <begin position="517"/>
        <end position="530"/>
    </location>
</feature>
<dbReference type="Bgee" id="ENSMODG00000001490">
    <property type="expression patterns" value="Expressed in spinal cord and 18 other cell types or tissues"/>
</dbReference>
<comment type="subcellular location">
    <subcellularLocation>
        <location evidence="1">Cytoplasm</location>
        <location evidence="1">Cytoskeleton</location>
    </subcellularLocation>
</comment>
<dbReference type="Pfam" id="PF09379">
    <property type="entry name" value="FERM_N"/>
    <property type="match status" value="1"/>
</dbReference>
<dbReference type="PROSITE" id="PS00661">
    <property type="entry name" value="FERM_2"/>
    <property type="match status" value="1"/>
</dbReference>
<dbReference type="PROSITE" id="PS50057">
    <property type="entry name" value="FERM_3"/>
    <property type="match status" value="1"/>
</dbReference>
<evidence type="ECO:0000256" key="1">
    <source>
        <dbReference type="ARBA" id="ARBA00004245"/>
    </source>
</evidence>
<dbReference type="SUPFAM" id="SSF50729">
    <property type="entry name" value="PH domain-like"/>
    <property type="match status" value="1"/>
</dbReference>
<dbReference type="PRINTS" id="PR00661">
    <property type="entry name" value="ERMFAMILY"/>
</dbReference>
<evidence type="ECO:0000259" key="7">
    <source>
        <dbReference type="PROSITE" id="PS50057"/>
    </source>
</evidence>
<dbReference type="Gene3D" id="2.30.29.30">
    <property type="entry name" value="Pleckstrin-homology domain (PH domain)/Phosphotyrosine-binding domain (PTB)"/>
    <property type="match status" value="1"/>
</dbReference>
<accession>A0A5F8HJC2</accession>
<dbReference type="Ensembl" id="ENSMODT00000085809.1">
    <property type="protein sequence ID" value="ENSMODP00000060062.1"/>
    <property type="gene ID" value="ENSMODG00000001490.4"/>
</dbReference>
<dbReference type="GO" id="GO:0030866">
    <property type="term" value="P:cortical actin cytoskeleton organization"/>
    <property type="evidence" value="ECO:0007669"/>
    <property type="project" value="InterPro"/>
</dbReference>
<organism evidence="8 9">
    <name type="scientific">Monodelphis domestica</name>
    <name type="common">Gray short-tailed opossum</name>
    <dbReference type="NCBI Taxonomy" id="13616"/>
    <lineage>
        <taxon>Eukaryota</taxon>
        <taxon>Metazoa</taxon>
        <taxon>Chordata</taxon>
        <taxon>Craniata</taxon>
        <taxon>Vertebrata</taxon>
        <taxon>Euteleostomi</taxon>
        <taxon>Mammalia</taxon>
        <taxon>Metatheria</taxon>
        <taxon>Didelphimorphia</taxon>
        <taxon>Didelphidae</taxon>
        <taxon>Monodelphis</taxon>
    </lineage>
</organism>
<reference evidence="8" key="3">
    <citation type="submission" date="2025-09" db="UniProtKB">
        <authorList>
            <consortium name="Ensembl"/>
        </authorList>
    </citation>
    <scope>IDENTIFICATION</scope>
</reference>
<dbReference type="PANTHER" id="PTHR23280:SF24">
    <property type="entry name" value="BAND 4.1-LIKE PROTEIN 1"/>
    <property type="match status" value="1"/>
</dbReference>
<dbReference type="InterPro" id="IPR000299">
    <property type="entry name" value="FERM_domain"/>
</dbReference>
<dbReference type="Pfam" id="PF09380">
    <property type="entry name" value="FERM_C"/>
    <property type="match status" value="1"/>
</dbReference>
<feature type="domain" description="FERM" evidence="7">
    <location>
        <begin position="100"/>
        <end position="381"/>
    </location>
</feature>
<dbReference type="InterPro" id="IPR019748">
    <property type="entry name" value="FERM_central"/>
</dbReference>
<feature type="compositionally biased region" description="Low complexity" evidence="6">
    <location>
        <begin position="25"/>
        <end position="49"/>
    </location>
</feature>
<dbReference type="CDD" id="cd13184">
    <property type="entry name" value="FERM_C_4_1_family"/>
    <property type="match status" value="1"/>
</dbReference>
<evidence type="ECO:0000313" key="9">
    <source>
        <dbReference type="Proteomes" id="UP000002280"/>
    </source>
</evidence>
<dbReference type="Pfam" id="PF05902">
    <property type="entry name" value="4_1_CTD"/>
    <property type="match status" value="1"/>
</dbReference>
<proteinExistence type="predicted"/>
<keyword evidence="3" id="KW-0597">Phosphoprotein</keyword>
<reference evidence="8" key="2">
    <citation type="submission" date="2025-08" db="UniProtKB">
        <authorList>
            <consortium name="Ensembl"/>
        </authorList>
    </citation>
    <scope>IDENTIFICATION</scope>
</reference>
<feature type="compositionally biased region" description="Basic and acidic residues" evidence="6">
    <location>
        <begin position="446"/>
        <end position="459"/>
    </location>
</feature>
<feature type="compositionally biased region" description="Basic and acidic residues" evidence="6">
    <location>
        <begin position="539"/>
        <end position="558"/>
    </location>
</feature>
<dbReference type="InterPro" id="IPR007477">
    <property type="entry name" value="SAB_dom"/>
</dbReference>
<sequence>MTMETGPDAEVKKAQEDPPPPPPQQLEASASQAPVAAAPAGPAEANSSEKQGSQADPRPAEQGLDMEEKDYVETDGLSDRTTPSKTQKSPQKIAKKFKSAICRVTLLDASEYECEVEKHGRGQVLFDMVCEHLNLLEKDYFGLTFCDPDSQKNWLDPSKEIKKQIRSGPWNFAFTVKFYPPDPAQLTEDITRYYLCLQLRADIITGRLPCSFVTHALLGSYAVQAELGDFDAEEHVGNYVSELRFAPNQTKELEERIMELHKTYRGMTPGEAEIHFLENAKKLSMYGVDLHHAKDSEGIDIMLGVCANGLLIYRDRLRINRFAWPKILKISYKRSNFYIKIRPGEYEQFESTIGFKLPNHRSAKRLWKVCIEHHTFFRLVSPEPPPKGFLVMGSKFRYSGRTQAQTRQASALIDRPAPFFERSSSKRYTMSRSLDGEFSRPASVSENHDVGPEAEKHEEDGDYGGGRRKSETEEGELRTPTKIKELKFLDKPEDVLLKHQASINELKRTLKEPNSKLIHRDRDWERERRLPSSPASSSPKREEGTPKGTPEKANEPVKTETMTVSSLAIRKKIEPEAALQSRISAVDTTQVDGGTPGGKETTTTSHSVTTETTCTTLENSLKSGKGATAMIPGPQTVATEIRSLSPIIGKDVLAGAYGATAETLSTSTTTHVTKTVKGGFSETRIEKRIIITGDEDVDQDQALALAIKEAKLQHPDMLVTKAVVYRETDPSPEERDKKPQVMNAISLRALMIHSQVFIVVLSDFS</sequence>
<dbReference type="CDD" id="cd14473">
    <property type="entry name" value="FERM_B-lobe"/>
    <property type="match status" value="1"/>
</dbReference>
<evidence type="ECO:0000256" key="3">
    <source>
        <dbReference type="ARBA" id="ARBA00022553"/>
    </source>
</evidence>
<dbReference type="PROSITE" id="PS00660">
    <property type="entry name" value="FERM_1"/>
    <property type="match status" value="1"/>
</dbReference>
<feature type="region of interest" description="Disordered" evidence="6">
    <location>
        <begin position="588"/>
        <end position="610"/>
    </location>
</feature>
<dbReference type="GO" id="GO:0003779">
    <property type="term" value="F:actin binding"/>
    <property type="evidence" value="ECO:0007669"/>
    <property type="project" value="UniProtKB-KW"/>
</dbReference>
<evidence type="ECO:0000313" key="8">
    <source>
        <dbReference type="Ensembl" id="ENSMODP00000060062.1"/>
    </source>
</evidence>
<dbReference type="Proteomes" id="UP000002280">
    <property type="component" value="Chromosome 1"/>
</dbReference>
<dbReference type="CDD" id="cd17201">
    <property type="entry name" value="FERM_F1_EPB41L1"/>
    <property type="match status" value="1"/>
</dbReference>
<dbReference type="PRINTS" id="PR00935">
    <property type="entry name" value="BAND41"/>
</dbReference>
<dbReference type="InterPro" id="IPR008379">
    <property type="entry name" value="Band_4.1_C"/>
</dbReference>
<dbReference type="SUPFAM" id="SSF54236">
    <property type="entry name" value="Ubiquitin-like"/>
    <property type="match status" value="1"/>
</dbReference>
<dbReference type="SUPFAM" id="SSF47031">
    <property type="entry name" value="Second domain of FERM"/>
    <property type="match status" value="1"/>
</dbReference>
<evidence type="ECO:0000256" key="5">
    <source>
        <dbReference type="ARBA" id="ARBA00023212"/>
    </source>
</evidence>
<reference evidence="8 9" key="1">
    <citation type="journal article" date="2007" name="Nature">
        <title>Genome of the marsupial Monodelphis domestica reveals innovation in non-coding sequences.</title>
        <authorList>
            <person name="Mikkelsen T.S."/>
            <person name="Wakefield M.J."/>
            <person name="Aken B."/>
            <person name="Amemiya C.T."/>
            <person name="Chang J.L."/>
            <person name="Duke S."/>
            <person name="Garber M."/>
            <person name="Gentles A.J."/>
            <person name="Goodstadt L."/>
            <person name="Heger A."/>
            <person name="Jurka J."/>
            <person name="Kamal M."/>
            <person name="Mauceli E."/>
            <person name="Searle S.M."/>
            <person name="Sharpe T."/>
            <person name="Baker M.L."/>
            <person name="Batzer M.A."/>
            <person name="Benos P.V."/>
            <person name="Belov K."/>
            <person name="Clamp M."/>
            <person name="Cook A."/>
            <person name="Cuff J."/>
            <person name="Das R."/>
            <person name="Davidow L."/>
            <person name="Deakin J.E."/>
            <person name="Fazzari M.J."/>
            <person name="Glass J.L."/>
            <person name="Grabherr M."/>
            <person name="Greally J.M."/>
            <person name="Gu W."/>
            <person name="Hore T.A."/>
            <person name="Huttley G.A."/>
            <person name="Kleber M."/>
            <person name="Jirtle R.L."/>
            <person name="Koina E."/>
            <person name="Lee J.T."/>
            <person name="Mahony S."/>
            <person name="Marra M.A."/>
            <person name="Miller R.D."/>
            <person name="Nicholls R.D."/>
            <person name="Oda M."/>
            <person name="Papenfuss A.T."/>
            <person name="Parra Z.E."/>
            <person name="Pollock D.D."/>
            <person name="Ray D.A."/>
            <person name="Schein J.E."/>
            <person name="Speed T.P."/>
            <person name="Thompson K."/>
            <person name="VandeBerg J.L."/>
            <person name="Wade C.M."/>
            <person name="Walker J.A."/>
            <person name="Waters P.D."/>
            <person name="Webber C."/>
            <person name="Weidman J.R."/>
            <person name="Xie X."/>
            <person name="Zody M.C."/>
            <person name="Baldwin J."/>
            <person name="Abdouelleil A."/>
            <person name="Abdulkadir J."/>
            <person name="Abebe A."/>
            <person name="Abera B."/>
            <person name="Abreu J."/>
            <person name="Acer S.C."/>
            <person name="Aftuck L."/>
            <person name="Alexander A."/>
            <person name="An P."/>
            <person name="Anderson E."/>
            <person name="Anderson S."/>
            <person name="Arachi H."/>
            <person name="Azer M."/>
            <person name="Bachantsang P."/>
            <person name="Barry A."/>
            <person name="Bayul T."/>
            <person name="Berlin A."/>
            <person name="Bessette D."/>
            <person name="Bloom T."/>
            <person name="Bloom T."/>
            <person name="Boguslavskiy L."/>
            <person name="Bonnet C."/>
            <person name="Boukhgalter B."/>
            <person name="Bourzgui I."/>
            <person name="Brown A."/>
            <person name="Cahill P."/>
            <person name="Channer S."/>
            <person name="Cheshatsang Y."/>
            <person name="Chuda L."/>
            <person name="Citroen M."/>
            <person name="Collymore A."/>
            <person name="Cooke P."/>
            <person name="Costello M."/>
            <person name="D'Aco K."/>
            <person name="Daza R."/>
            <person name="De Haan G."/>
            <person name="DeGray S."/>
            <person name="DeMaso C."/>
            <person name="Dhargay N."/>
            <person name="Dooley K."/>
            <person name="Dooley E."/>
            <person name="Doricent M."/>
            <person name="Dorje P."/>
            <person name="Dorjee K."/>
            <person name="Dupes A."/>
            <person name="Elong R."/>
            <person name="Falk J."/>
            <person name="Farina A."/>
            <person name="Faro S."/>
            <person name="Ferguson D."/>
            <person name="Fisher S."/>
            <person name="Foley C.D."/>
            <person name="Franke A."/>
            <person name="Friedrich D."/>
            <person name="Gadbois L."/>
            <person name="Gearin G."/>
            <person name="Gearin C.R."/>
            <person name="Giannoukos G."/>
            <person name="Goode T."/>
            <person name="Graham J."/>
            <person name="Grandbois E."/>
            <person name="Grewal S."/>
            <person name="Gyaltsen K."/>
            <person name="Hafez N."/>
            <person name="Hagos B."/>
            <person name="Hall J."/>
            <person name="Henson C."/>
            <person name="Hollinger A."/>
            <person name="Honan T."/>
            <person name="Huard M.D."/>
            <person name="Hughes L."/>
            <person name="Hurhula B."/>
            <person name="Husby M.E."/>
            <person name="Kamat A."/>
            <person name="Kanga B."/>
            <person name="Kashin S."/>
            <person name="Khazanovich D."/>
            <person name="Kisner P."/>
            <person name="Lance K."/>
            <person name="Lara M."/>
            <person name="Lee W."/>
            <person name="Lennon N."/>
            <person name="Letendre F."/>
            <person name="LeVine R."/>
            <person name="Lipovsky A."/>
            <person name="Liu X."/>
            <person name="Liu J."/>
            <person name="Liu S."/>
            <person name="Lokyitsang T."/>
            <person name="Lokyitsang Y."/>
            <person name="Lubonja R."/>
            <person name="Lui A."/>
            <person name="MacDonald P."/>
            <person name="Magnisalis V."/>
            <person name="Maru K."/>
            <person name="Matthews C."/>
            <person name="McCusker W."/>
            <person name="McDonough S."/>
            <person name="Mehta T."/>
            <person name="Meldrim J."/>
            <person name="Meneus L."/>
            <person name="Mihai O."/>
            <person name="Mihalev A."/>
            <person name="Mihova T."/>
            <person name="Mittelman R."/>
            <person name="Mlenga V."/>
            <person name="Montmayeur A."/>
            <person name="Mulrain L."/>
            <person name="Navidi A."/>
            <person name="Naylor J."/>
            <person name="Negash T."/>
            <person name="Nguyen T."/>
            <person name="Nguyen N."/>
            <person name="Nicol R."/>
            <person name="Norbu C."/>
            <person name="Norbu N."/>
            <person name="Novod N."/>
            <person name="O'Neill B."/>
            <person name="Osman S."/>
            <person name="Markiewicz E."/>
            <person name="Oyono O.L."/>
            <person name="Patti C."/>
            <person name="Phunkhang P."/>
            <person name="Pierre F."/>
            <person name="Priest M."/>
            <person name="Raghuraman S."/>
            <person name="Rege F."/>
            <person name="Reyes R."/>
            <person name="Rise C."/>
            <person name="Rogov P."/>
            <person name="Ross K."/>
            <person name="Ryan E."/>
            <person name="Settipalli S."/>
            <person name="Shea T."/>
            <person name="Sherpa N."/>
            <person name="Shi L."/>
            <person name="Shih D."/>
            <person name="Sparrow T."/>
            <person name="Spaulding J."/>
            <person name="Stalker J."/>
            <person name="Stange-Thomann N."/>
            <person name="Stavropoulos S."/>
            <person name="Stone C."/>
            <person name="Strader C."/>
            <person name="Tesfaye S."/>
            <person name="Thomson T."/>
            <person name="Thoulutsang Y."/>
            <person name="Thoulutsang D."/>
            <person name="Topham K."/>
            <person name="Topping I."/>
            <person name="Tsamla T."/>
            <person name="Vassiliev H."/>
            <person name="Vo A."/>
            <person name="Wangchuk T."/>
            <person name="Wangdi T."/>
            <person name="Weiand M."/>
            <person name="Wilkinson J."/>
            <person name="Wilson A."/>
            <person name="Yadav S."/>
            <person name="Young G."/>
            <person name="Yu Q."/>
            <person name="Zembek L."/>
            <person name="Zhong D."/>
            <person name="Zimmer A."/>
            <person name="Zwirko Z."/>
            <person name="Jaffe D.B."/>
            <person name="Alvarez P."/>
            <person name="Brockman W."/>
            <person name="Butler J."/>
            <person name="Chin C."/>
            <person name="Gnerre S."/>
            <person name="MacCallum I."/>
            <person name="Graves J.A."/>
            <person name="Ponting C.P."/>
            <person name="Breen M."/>
            <person name="Samollow P.B."/>
            <person name="Lander E.S."/>
            <person name="Lindblad-Toh K."/>
        </authorList>
    </citation>
    <scope>NUCLEOTIDE SEQUENCE [LARGE SCALE GENOMIC DNA]</scope>
</reference>
<dbReference type="SMART" id="SM01195">
    <property type="entry name" value="FA"/>
    <property type="match status" value="1"/>
</dbReference>
<feature type="region of interest" description="Disordered" evidence="6">
    <location>
        <begin position="430"/>
        <end position="484"/>
    </location>
</feature>
<dbReference type="SMART" id="SM01196">
    <property type="entry name" value="FERM_C"/>
    <property type="match status" value="1"/>
</dbReference>
<name>A0A5F8HJC2_MONDO</name>
<dbReference type="GeneTree" id="ENSGT00940000158442"/>
<dbReference type="InterPro" id="IPR019749">
    <property type="entry name" value="Band_41_domain"/>
</dbReference>
<dbReference type="Gene3D" id="3.10.20.90">
    <property type="entry name" value="Phosphatidylinositol 3-kinase Catalytic Subunit, Chain A, domain 1"/>
    <property type="match status" value="1"/>
</dbReference>
<dbReference type="InterPro" id="IPR035963">
    <property type="entry name" value="FERM_2"/>
</dbReference>
<dbReference type="InterPro" id="IPR029071">
    <property type="entry name" value="Ubiquitin-like_domsf"/>
</dbReference>
<dbReference type="InterPro" id="IPR011993">
    <property type="entry name" value="PH-like_dom_sf"/>
</dbReference>
<keyword evidence="2" id="KW-0963">Cytoplasm</keyword>
<evidence type="ECO:0000256" key="4">
    <source>
        <dbReference type="ARBA" id="ARBA00023203"/>
    </source>
</evidence>
<dbReference type="FunFam" id="2.30.29.30:FF:000001">
    <property type="entry name" value="Erythrocyte membrane protein band 4.1"/>
    <property type="match status" value="1"/>
</dbReference>
<keyword evidence="4" id="KW-0009">Actin-binding</keyword>
<dbReference type="InterPro" id="IPR014847">
    <property type="entry name" value="FA"/>
</dbReference>
<dbReference type="Pfam" id="PF00373">
    <property type="entry name" value="FERM_M"/>
    <property type="match status" value="1"/>
</dbReference>
<feature type="compositionally biased region" description="Low complexity" evidence="6">
    <location>
        <begin position="598"/>
        <end position="610"/>
    </location>
</feature>
<feature type="compositionally biased region" description="Basic and acidic residues" evidence="6">
    <location>
        <begin position="468"/>
        <end position="484"/>
    </location>
</feature>
<dbReference type="AlphaFoldDB" id="A0A5F8HJC2"/>
<keyword evidence="5" id="KW-0206">Cytoskeleton</keyword>
<dbReference type="InterPro" id="IPR014352">
    <property type="entry name" value="FERM/acyl-CoA-bd_prot_sf"/>
</dbReference>
<dbReference type="FunFam" id="3.10.20.90:FF:000002">
    <property type="entry name" value="Erythrocyte protein band 4.1-like 3"/>
    <property type="match status" value="1"/>
</dbReference>
<dbReference type="SMART" id="SM00295">
    <property type="entry name" value="B41"/>
    <property type="match status" value="1"/>
</dbReference>
<dbReference type="Pfam" id="PF04382">
    <property type="entry name" value="SAB"/>
    <property type="match status" value="1"/>
</dbReference>
<dbReference type="GO" id="GO:0005856">
    <property type="term" value="C:cytoskeleton"/>
    <property type="evidence" value="ECO:0007669"/>
    <property type="project" value="UniProtKB-SubCell"/>
</dbReference>
<feature type="region of interest" description="Disordered" evidence="6">
    <location>
        <begin position="1"/>
        <end position="67"/>
    </location>
</feature>
<feature type="region of interest" description="Disordered" evidence="6">
    <location>
        <begin position="517"/>
        <end position="566"/>
    </location>
</feature>
<dbReference type="InterPro" id="IPR000798">
    <property type="entry name" value="Ez/rad/moesin-like"/>
</dbReference>
<evidence type="ECO:0000256" key="6">
    <source>
        <dbReference type="SAM" id="MobiDB-lite"/>
    </source>
</evidence>
<dbReference type="InterPro" id="IPR019747">
    <property type="entry name" value="FERM_CS"/>
</dbReference>
<dbReference type="InterPro" id="IPR018980">
    <property type="entry name" value="FERM_PH-like_C"/>
</dbReference>
<dbReference type="Pfam" id="PF08736">
    <property type="entry name" value="FA"/>
    <property type="match status" value="1"/>
</dbReference>
<evidence type="ECO:0000256" key="2">
    <source>
        <dbReference type="ARBA" id="ARBA00022490"/>
    </source>
</evidence>
<dbReference type="FunFam" id="1.20.80.10:FF:000001">
    <property type="entry name" value="Erythrocyte membrane protein band 4.1"/>
    <property type="match status" value="1"/>
</dbReference>
<dbReference type="Gene3D" id="1.20.80.10">
    <property type="match status" value="1"/>
</dbReference>
<keyword evidence="9" id="KW-1185">Reference proteome</keyword>
<dbReference type="PANTHER" id="PTHR23280">
    <property type="entry name" value="4.1 G PROTEIN"/>
    <property type="match status" value="1"/>
</dbReference>
<dbReference type="PIRSF" id="PIRSF002304">
    <property type="entry name" value="Membrane_skeletal_4_1"/>
    <property type="match status" value="1"/>
</dbReference>
<protein>
    <submittedName>
        <fullName evidence="8">Erythrocyte membrane protein band 4.1 like 1</fullName>
    </submittedName>
</protein>
<dbReference type="GO" id="GO:0005198">
    <property type="term" value="F:structural molecule activity"/>
    <property type="evidence" value="ECO:0007669"/>
    <property type="project" value="InterPro"/>
</dbReference>